<gene>
    <name evidence="1" type="ORF">SDC9_163849</name>
</gene>
<dbReference type="AlphaFoldDB" id="A0A645FQ01"/>
<comment type="caution">
    <text evidence="1">The sequence shown here is derived from an EMBL/GenBank/DDBJ whole genome shotgun (WGS) entry which is preliminary data.</text>
</comment>
<reference evidence="1" key="1">
    <citation type="submission" date="2019-08" db="EMBL/GenBank/DDBJ databases">
        <authorList>
            <person name="Kucharzyk K."/>
            <person name="Murdoch R.W."/>
            <person name="Higgins S."/>
            <person name="Loffler F."/>
        </authorList>
    </citation>
    <scope>NUCLEOTIDE SEQUENCE</scope>
</reference>
<sequence>MRGARRKGVELHLRHALVCVHQQPQIEVLFVADLGFRLVIEHGDVRARLHMPRDHLVKRHIKDGMAAGEDDILLRAATHIPQAGADSVHAPAIEPRVSLGHERRQQEEAFTLSVQVPFLAGAEMIHQRMIVFLRNEANAGDAGVDQIRKDKVDAAISAAKGNRGHGARECKVAQQRVGFSCVDEAKRVTCHSIFLRSHPRLQPCPGADMHRFEC</sequence>
<organism evidence="1">
    <name type="scientific">bioreactor metagenome</name>
    <dbReference type="NCBI Taxonomy" id="1076179"/>
    <lineage>
        <taxon>unclassified sequences</taxon>
        <taxon>metagenomes</taxon>
        <taxon>ecological metagenomes</taxon>
    </lineage>
</organism>
<evidence type="ECO:0000313" key="1">
    <source>
        <dbReference type="EMBL" id="MPN16505.1"/>
    </source>
</evidence>
<proteinExistence type="predicted"/>
<name>A0A645FQ01_9ZZZZ</name>
<dbReference type="EMBL" id="VSSQ01063472">
    <property type="protein sequence ID" value="MPN16505.1"/>
    <property type="molecule type" value="Genomic_DNA"/>
</dbReference>
<accession>A0A645FQ01</accession>
<protein>
    <submittedName>
        <fullName evidence="1">Uncharacterized protein</fullName>
    </submittedName>
</protein>